<evidence type="ECO:0000313" key="1">
    <source>
        <dbReference type="EMBL" id="SBR22919.1"/>
    </source>
</evidence>
<accession>A0A1A8JU64</accession>
<organism evidence="1">
    <name type="scientific">Nothobranchius kuhntae</name>
    <name type="common">Beira killifish</name>
    <dbReference type="NCBI Taxonomy" id="321403"/>
    <lineage>
        <taxon>Eukaryota</taxon>
        <taxon>Metazoa</taxon>
        <taxon>Chordata</taxon>
        <taxon>Craniata</taxon>
        <taxon>Vertebrata</taxon>
        <taxon>Euteleostomi</taxon>
        <taxon>Actinopterygii</taxon>
        <taxon>Neopterygii</taxon>
        <taxon>Teleostei</taxon>
        <taxon>Neoteleostei</taxon>
        <taxon>Acanthomorphata</taxon>
        <taxon>Ovalentaria</taxon>
        <taxon>Atherinomorphae</taxon>
        <taxon>Cyprinodontiformes</taxon>
        <taxon>Nothobranchiidae</taxon>
        <taxon>Nothobranchius</taxon>
    </lineage>
</organism>
<name>A0A1A8JU64_NOTKU</name>
<gene>
    <name evidence="1" type="primary">Nfu_g_1_003027</name>
</gene>
<reference evidence="1" key="2">
    <citation type="submission" date="2016-06" db="EMBL/GenBank/DDBJ databases">
        <title>The genome of a short-lived fish provides insights into sex chromosome evolution and the genetic control of aging.</title>
        <authorList>
            <person name="Reichwald K."/>
            <person name="Felder M."/>
            <person name="Petzold A."/>
            <person name="Koch P."/>
            <person name="Groth M."/>
            <person name="Platzer M."/>
        </authorList>
    </citation>
    <scope>NUCLEOTIDE SEQUENCE</scope>
    <source>
        <tissue evidence="1">Brain</tissue>
    </source>
</reference>
<dbReference type="AlphaFoldDB" id="A0A1A8JU64"/>
<proteinExistence type="predicted"/>
<reference evidence="1" key="1">
    <citation type="submission" date="2016-05" db="EMBL/GenBank/DDBJ databases">
        <authorList>
            <person name="Lavstsen T."/>
            <person name="Jespersen J.S."/>
        </authorList>
    </citation>
    <scope>NUCLEOTIDE SEQUENCE</scope>
    <source>
        <tissue evidence="1">Brain</tissue>
    </source>
</reference>
<protein>
    <submittedName>
        <fullName evidence="1">Uncharacterized protein</fullName>
    </submittedName>
</protein>
<dbReference type="EMBL" id="HAEE01002899">
    <property type="protein sequence ID" value="SBR22919.1"/>
    <property type="molecule type" value="Transcribed_RNA"/>
</dbReference>
<sequence length="33" mass="3736">MFNQKILGLFASLVTINTLRINGEPIQSYYTSC</sequence>